<dbReference type="Proteomes" id="UP000283210">
    <property type="component" value="Chromosome 6"/>
</dbReference>
<dbReference type="EMBL" id="CM012442">
    <property type="protein sequence ID" value="RVE72153.1"/>
    <property type="molecule type" value="Genomic_DNA"/>
</dbReference>
<sequence length="102" mass="11223">MKVWISCLLLGSISCSPQGDGSHSQGQNHMWPFFLSPFSFGPEPSAASSHRGLPQSSNMDDAIDPGFWAQVLPAEEERRHEGQLHPEGVTSPKSRGFQENYP</sequence>
<name>A0A437DB56_ORYJA</name>
<gene>
    <name evidence="3" type="ORF">OJAV_G00059160</name>
</gene>
<feature type="signal peptide" evidence="2">
    <location>
        <begin position="1"/>
        <end position="21"/>
    </location>
</feature>
<feature type="chain" id="PRO_5019016992" description="Gastrin/cholecystokinin peptide hormone domain-containing protein" evidence="2">
    <location>
        <begin position="22"/>
        <end position="102"/>
    </location>
</feature>
<accession>A0A437DB56</accession>
<reference evidence="3 4" key="1">
    <citation type="submission" date="2018-11" db="EMBL/GenBank/DDBJ databases">
        <authorList>
            <person name="Lopez-Roques C."/>
            <person name="Donnadieu C."/>
            <person name="Bouchez O."/>
            <person name="Klopp C."/>
            <person name="Cabau C."/>
            <person name="Zahm M."/>
        </authorList>
    </citation>
    <scope>NUCLEOTIDE SEQUENCE [LARGE SCALE GENOMIC DNA]</scope>
    <source>
        <strain evidence="3">RS831</strain>
        <tissue evidence="3">Whole body</tissue>
    </source>
</reference>
<evidence type="ECO:0000256" key="1">
    <source>
        <dbReference type="SAM" id="MobiDB-lite"/>
    </source>
</evidence>
<reference evidence="3 4" key="2">
    <citation type="submission" date="2019-01" db="EMBL/GenBank/DDBJ databases">
        <title>A chromosome length genome reference of the Java medaka (oryzias javanicus).</title>
        <authorList>
            <person name="Herpin A."/>
            <person name="Takehana Y."/>
            <person name="Naruse K."/>
            <person name="Ansai S."/>
            <person name="Kawaguchi M."/>
        </authorList>
    </citation>
    <scope>NUCLEOTIDE SEQUENCE [LARGE SCALE GENOMIC DNA]</scope>
    <source>
        <strain evidence="3">RS831</strain>
        <tissue evidence="3">Whole body</tissue>
    </source>
</reference>
<dbReference type="PROSITE" id="PS51257">
    <property type="entry name" value="PROKAR_LIPOPROTEIN"/>
    <property type="match status" value="1"/>
</dbReference>
<feature type="compositionally biased region" description="Basic and acidic residues" evidence="1">
    <location>
        <begin position="75"/>
        <end position="84"/>
    </location>
</feature>
<evidence type="ECO:0000313" key="4">
    <source>
        <dbReference type="Proteomes" id="UP000283210"/>
    </source>
</evidence>
<evidence type="ECO:0000256" key="2">
    <source>
        <dbReference type="SAM" id="SignalP"/>
    </source>
</evidence>
<dbReference type="InterPro" id="IPR009803">
    <property type="entry name" value="DUF1373"/>
</dbReference>
<keyword evidence="4" id="KW-1185">Reference proteome</keyword>
<feature type="region of interest" description="Disordered" evidence="1">
    <location>
        <begin position="43"/>
        <end position="102"/>
    </location>
</feature>
<evidence type="ECO:0000313" key="3">
    <source>
        <dbReference type="EMBL" id="RVE72153.1"/>
    </source>
</evidence>
<organism evidence="3 4">
    <name type="scientific">Oryzias javanicus</name>
    <name type="common">Javanese ricefish</name>
    <name type="synonym">Aplocheilus javanicus</name>
    <dbReference type="NCBI Taxonomy" id="123683"/>
    <lineage>
        <taxon>Eukaryota</taxon>
        <taxon>Metazoa</taxon>
        <taxon>Chordata</taxon>
        <taxon>Craniata</taxon>
        <taxon>Vertebrata</taxon>
        <taxon>Euteleostomi</taxon>
        <taxon>Actinopterygii</taxon>
        <taxon>Neopterygii</taxon>
        <taxon>Teleostei</taxon>
        <taxon>Neoteleostei</taxon>
        <taxon>Acanthomorphata</taxon>
        <taxon>Ovalentaria</taxon>
        <taxon>Atherinomorphae</taxon>
        <taxon>Beloniformes</taxon>
        <taxon>Adrianichthyidae</taxon>
        <taxon>Oryziinae</taxon>
        <taxon>Oryzias</taxon>
    </lineage>
</organism>
<proteinExistence type="predicted"/>
<dbReference type="AlphaFoldDB" id="A0A437DB56"/>
<dbReference type="Pfam" id="PF07117">
    <property type="entry name" value="DUF1373"/>
    <property type="match status" value="1"/>
</dbReference>
<dbReference type="OrthoDB" id="10583582at2759"/>
<protein>
    <recommendedName>
        <fullName evidence="5">Gastrin/cholecystokinin peptide hormone domain-containing protein</fullName>
    </recommendedName>
</protein>
<evidence type="ECO:0008006" key="5">
    <source>
        <dbReference type="Google" id="ProtNLM"/>
    </source>
</evidence>
<keyword evidence="2" id="KW-0732">Signal</keyword>